<keyword evidence="3" id="KW-1185">Reference proteome</keyword>
<dbReference type="Proteomes" id="UP000324222">
    <property type="component" value="Unassembled WGS sequence"/>
</dbReference>
<dbReference type="AlphaFoldDB" id="A0A5B7F1C7"/>
<feature type="region of interest" description="Disordered" evidence="1">
    <location>
        <begin position="1"/>
        <end position="21"/>
    </location>
</feature>
<gene>
    <name evidence="2" type="ORF">E2C01_034339</name>
</gene>
<protein>
    <submittedName>
        <fullName evidence="2">Uncharacterized protein</fullName>
    </submittedName>
</protein>
<comment type="caution">
    <text evidence="2">The sequence shown here is derived from an EMBL/GenBank/DDBJ whole genome shotgun (WGS) entry which is preliminary data.</text>
</comment>
<organism evidence="2 3">
    <name type="scientific">Portunus trituberculatus</name>
    <name type="common">Swimming crab</name>
    <name type="synonym">Neptunus trituberculatus</name>
    <dbReference type="NCBI Taxonomy" id="210409"/>
    <lineage>
        <taxon>Eukaryota</taxon>
        <taxon>Metazoa</taxon>
        <taxon>Ecdysozoa</taxon>
        <taxon>Arthropoda</taxon>
        <taxon>Crustacea</taxon>
        <taxon>Multicrustacea</taxon>
        <taxon>Malacostraca</taxon>
        <taxon>Eumalacostraca</taxon>
        <taxon>Eucarida</taxon>
        <taxon>Decapoda</taxon>
        <taxon>Pleocyemata</taxon>
        <taxon>Brachyura</taxon>
        <taxon>Eubrachyura</taxon>
        <taxon>Portunoidea</taxon>
        <taxon>Portunidae</taxon>
        <taxon>Portuninae</taxon>
        <taxon>Portunus</taxon>
    </lineage>
</organism>
<accession>A0A5B7F1C7</accession>
<reference evidence="2 3" key="1">
    <citation type="submission" date="2019-05" db="EMBL/GenBank/DDBJ databases">
        <title>Another draft genome of Portunus trituberculatus and its Hox gene families provides insights of decapod evolution.</title>
        <authorList>
            <person name="Jeong J.-H."/>
            <person name="Song I."/>
            <person name="Kim S."/>
            <person name="Choi T."/>
            <person name="Kim D."/>
            <person name="Ryu S."/>
            <person name="Kim W."/>
        </authorList>
    </citation>
    <scope>NUCLEOTIDE SEQUENCE [LARGE SCALE GENOMIC DNA]</scope>
    <source>
        <tissue evidence="2">Muscle</tissue>
    </source>
</reference>
<dbReference type="EMBL" id="VSRR010004807">
    <property type="protein sequence ID" value="MPC40771.1"/>
    <property type="molecule type" value="Genomic_DNA"/>
</dbReference>
<evidence type="ECO:0000313" key="2">
    <source>
        <dbReference type="EMBL" id="MPC40771.1"/>
    </source>
</evidence>
<sequence>MASWPVGGDQSGRGGGAHNQSLAYLPLPTRHFNEPSIAVLAGPRHAHPLPPKTAWEASLLGTQKAILRGGRKR</sequence>
<evidence type="ECO:0000256" key="1">
    <source>
        <dbReference type="SAM" id="MobiDB-lite"/>
    </source>
</evidence>
<name>A0A5B7F1C7_PORTR</name>
<proteinExistence type="predicted"/>
<evidence type="ECO:0000313" key="3">
    <source>
        <dbReference type="Proteomes" id="UP000324222"/>
    </source>
</evidence>